<comment type="caution">
    <text evidence="2">The sequence shown here is derived from an EMBL/GenBank/DDBJ whole genome shotgun (WGS) entry which is preliminary data.</text>
</comment>
<dbReference type="InterPro" id="IPR050896">
    <property type="entry name" value="Mito_lipid_metab_GTPase"/>
</dbReference>
<reference evidence="2 3" key="1">
    <citation type="submission" date="2023-08" db="EMBL/GenBank/DDBJ databases">
        <title>Black Yeasts Isolated from many extreme environments.</title>
        <authorList>
            <person name="Coleine C."/>
            <person name="Stajich J.E."/>
            <person name="Selbmann L."/>
        </authorList>
    </citation>
    <scope>NUCLEOTIDE SEQUENCE [LARGE SCALE GENOMIC DNA]</scope>
    <source>
        <strain evidence="2 3">CCFEE 5792</strain>
    </source>
</reference>
<evidence type="ECO:0000313" key="2">
    <source>
        <dbReference type="EMBL" id="KAK5053258.1"/>
    </source>
</evidence>
<feature type="region of interest" description="Disordered" evidence="1">
    <location>
        <begin position="669"/>
        <end position="697"/>
    </location>
</feature>
<evidence type="ECO:0008006" key="4">
    <source>
        <dbReference type="Google" id="ProtNLM"/>
    </source>
</evidence>
<organism evidence="2 3">
    <name type="scientific">Exophiala bonariae</name>
    <dbReference type="NCBI Taxonomy" id="1690606"/>
    <lineage>
        <taxon>Eukaryota</taxon>
        <taxon>Fungi</taxon>
        <taxon>Dikarya</taxon>
        <taxon>Ascomycota</taxon>
        <taxon>Pezizomycotina</taxon>
        <taxon>Eurotiomycetes</taxon>
        <taxon>Chaetothyriomycetidae</taxon>
        <taxon>Chaetothyriales</taxon>
        <taxon>Herpotrichiellaceae</taxon>
        <taxon>Exophiala</taxon>
    </lineage>
</organism>
<dbReference type="PANTHER" id="PTHR46434">
    <property type="entry name" value="GENETIC INTERACTOR OF PROHIBITINS 3, MITOCHONDRIAL"/>
    <property type="match status" value="1"/>
</dbReference>
<dbReference type="AlphaFoldDB" id="A0AAV9NAK0"/>
<dbReference type="InterPro" id="IPR027417">
    <property type="entry name" value="P-loop_NTPase"/>
</dbReference>
<name>A0AAV9NAK0_9EURO</name>
<keyword evidence="3" id="KW-1185">Reference proteome</keyword>
<feature type="region of interest" description="Disordered" evidence="1">
    <location>
        <begin position="579"/>
        <end position="603"/>
    </location>
</feature>
<dbReference type="Proteomes" id="UP001358417">
    <property type="component" value="Unassembled WGS sequence"/>
</dbReference>
<evidence type="ECO:0000313" key="3">
    <source>
        <dbReference type="Proteomes" id="UP001358417"/>
    </source>
</evidence>
<feature type="compositionally biased region" description="Basic and acidic residues" evidence="1">
    <location>
        <begin position="592"/>
        <end position="603"/>
    </location>
</feature>
<dbReference type="RefSeq" id="XP_064706700.1">
    <property type="nucleotide sequence ID" value="XM_064845846.1"/>
</dbReference>
<dbReference type="EMBL" id="JAVRRD010000012">
    <property type="protein sequence ID" value="KAK5053258.1"/>
    <property type="molecule type" value="Genomic_DNA"/>
</dbReference>
<dbReference type="SUPFAM" id="SSF52540">
    <property type="entry name" value="P-loop containing nucleoside triphosphate hydrolases"/>
    <property type="match status" value="1"/>
</dbReference>
<dbReference type="GeneID" id="89970444"/>
<gene>
    <name evidence="2" type="ORF">LTR84_002232</name>
</gene>
<dbReference type="Gene3D" id="3.40.50.300">
    <property type="entry name" value="P-loop containing nucleotide triphosphate hydrolases"/>
    <property type="match status" value="1"/>
</dbReference>
<protein>
    <recommendedName>
        <fullName evidence="4">G domain-containing protein</fullName>
    </recommendedName>
</protein>
<dbReference type="PANTHER" id="PTHR46434:SF1">
    <property type="entry name" value="GENETIC INTERACTOR OF PROHIBITINS 3, MITOCHONDRIAL"/>
    <property type="match status" value="1"/>
</dbReference>
<sequence length="697" mass="76471">MDFAVRIPRVFLRGGLARRTYAAVHLVTTSPAKRPLGYRSLSTQPLIHAHNPPSTSPPSLTDIHDASVNASLPHTAATHRISRKQQPLPISCPGCGALTQDVEVGTAGYYTRSRKAVKNYFNELYQIKNATENDAEDGEESTSALEPLEAGEIQDQQLDVRISPPASLILPICDRCHDLVHESKGDPIAHPSIEAIADSIAESPFSKNHVYHVIDAADFPMSLIPSLHQHLDLARPRTQNRRSPQFRNNTKPELSFIITRSDLLGPNKEMVDRMMPKMTTILRKALGHWGEKLRLGNVHLVSSKRGWWTSSLKDSIWERGGGNWLVGKFNVGKSNLFEVIFPKGSGDRALSYADLEQEQRQLSMDVSGHVDALPENSMLPPPQPEQRFPSMPLVSSLPGTTASPIRLPFGNHRGELIDLPGLERSGLDNFVAKTHKLDLVMTSRPTVSQFKIKPGQSLLLGGGLVRITPLLDENDPSTIVMAYPFVPLTAHVTSTEKAIGAQGQTRESGIESILAEEVGTSMSSAGIVDLKTDVTRSRAGAMIRAGVDPSKLPFEVLATDILVEGVGWVELVCQVRKSRRRSIATPPSTPAPEHDIDVPAGKEPEALPTTPTNFVPFGGLVSLDSTASVKDESSNYFPKVEIFTPDGKYISQRPCLGIWQLWNQGLKRHHERTARPRKAMSGAKKREKMAKRAARAT</sequence>
<dbReference type="GO" id="GO:0005739">
    <property type="term" value="C:mitochondrion"/>
    <property type="evidence" value="ECO:0007669"/>
    <property type="project" value="TreeGrafter"/>
</dbReference>
<evidence type="ECO:0000256" key="1">
    <source>
        <dbReference type="SAM" id="MobiDB-lite"/>
    </source>
</evidence>
<proteinExistence type="predicted"/>
<accession>A0AAV9NAK0</accession>